<gene>
    <name evidence="2" type="ORF">GCM10022254_53490</name>
</gene>
<keyword evidence="3" id="KW-1185">Reference proteome</keyword>
<comment type="caution">
    <text evidence="2">The sequence shown here is derived from an EMBL/GenBank/DDBJ whole genome shotgun (WGS) entry which is preliminary data.</text>
</comment>
<accession>A0ABP8CEF8</accession>
<dbReference type="Proteomes" id="UP001501710">
    <property type="component" value="Unassembled WGS sequence"/>
</dbReference>
<reference evidence="3" key="1">
    <citation type="journal article" date="2019" name="Int. J. Syst. Evol. Microbiol.">
        <title>The Global Catalogue of Microorganisms (GCM) 10K type strain sequencing project: providing services to taxonomists for standard genome sequencing and annotation.</title>
        <authorList>
            <consortium name="The Broad Institute Genomics Platform"/>
            <consortium name="The Broad Institute Genome Sequencing Center for Infectious Disease"/>
            <person name="Wu L."/>
            <person name="Ma J."/>
        </authorList>
    </citation>
    <scope>NUCLEOTIDE SEQUENCE [LARGE SCALE GENOMIC DNA]</scope>
    <source>
        <strain evidence="3">JCM 17440</strain>
    </source>
</reference>
<evidence type="ECO:0000313" key="2">
    <source>
        <dbReference type="EMBL" id="GAA4238266.1"/>
    </source>
</evidence>
<name>A0ABP8CEF8_9ACTN</name>
<sequence length="62" mass="6557">MGIDPTGDIEDLLELGCNGGHRRPVASDHGQGGTHQRADGQNSDGASGQVRIKSHRTTDEFT</sequence>
<feature type="region of interest" description="Disordered" evidence="1">
    <location>
        <begin position="1"/>
        <end position="62"/>
    </location>
</feature>
<evidence type="ECO:0000256" key="1">
    <source>
        <dbReference type="SAM" id="MobiDB-lite"/>
    </source>
</evidence>
<protein>
    <submittedName>
        <fullName evidence="2">Uncharacterized protein</fullName>
    </submittedName>
</protein>
<evidence type="ECO:0000313" key="3">
    <source>
        <dbReference type="Proteomes" id="UP001501710"/>
    </source>
</evidence>
<proteinExistence type="predicted"/>
<dbReference type="EMBL" id="BAABAS010000020">
    <property type="protein sequence ID" value="GAA4238266.1"/>
    <property type="molecule type" value="Genomic_DNA"/>
</dbReference>
<organism evidence="2 3">
    <name type="scientific">Actinomadura meridiana</name>
    <dbReference type="NCBI Taxonomy" id="559626"/>
    <lineage>
        <taxon>Bacteria</taxon>
        <taxon>Bacillati</taxon>
        <taxon>Actinomycetota</taxon>
        <taxon>Actinomycetes</taxon>
        <taxon>Streptosporangiales</taxon>
        <taxon>Thermomonosporaceae</taxon>
        <taxon>Actinomadura</taxon>
    </lineage>
</organism>